<dbReference type="Pfam" id="PF12225">
    <property type="entry name" value="DUF5981"/>
    <property type="match status" value="1"/>
</dbReference>
<sequence>MVVVKLKPFNEILKTLNGYRKVTLMGCELGSGRCMQGGLKEAKEVAQFLENNGKEIVEVLTLGGTCIVERVRKLKFKNTDIIVSLACGAGTQVLSEETEIPVVTGVSTLFIGSDSHREVFKEYCIACGDCIISTTGSICPVARCPKSLKYGPCGGAIGGMCEVNNDVECIWFTIERKLKKINKELHLFKDIEFTDFSISNHPRRFENEI</sequence>
<evidence type="ECO:0000259" key="1">
    <source>
        <dbReference type="Pfam" id="PF12225"/>
    </source>
</evidence>
<gene>
    <name evidence="2" type="ORF">SAMN06265340_10320</name>
</gene>
<dbReference type="Proteomes" id="UP000198405">
    <property type="component" value="Unassembled WGS sequence"/>
</dbReference>
<dbReference type="InterPro" id="IPR022026">
    <property type="entry name" value="DUF5981"/>
</dbReference>
<reference evidence="3" key="1">
    <citation type="submission" date="2017-06" db="EMBL/GenBank/DDBJ databases">
        <authorList>
            <person name="Varghese N."/>
            <person name="Submissions S."/>
        </authorList>
    </citation>
    <scope>NUCLEOTIDE SEQUENCE [LARGE SCALE GENOMIC DNA]</scope>
    <source>
        <strain evidence="3">DSM 15668</strain>
    </source>
</reference>
<protein>
    <submittedName>
        <fullName evidence="2">Methylene-tetrahydrofolate reductase C terminal</fullName>
    </submittedName>
</protein>
<feature type="domain" description="Methylene-tetrahydrofolate reductase C-terminal-like" evidence="1">
    <location>
        <begin position="104"/>
        <end position="195"/>
    </location>
</feature>
<dbReference type="EMBL" id="FZOB01000003">
    <property type="protein sequence ID" value="SNR68492.1"/>
    <property type="molecule type" value="Genomic_DNA"/>
</dbReference>
<accession>A0A238YBZ6</accession>
<keyword evidence="3" id="KW-1185">Reference proteome</keyword>
<name>A0A238YBZ6_9BACT</name>
<dbReference type="AlphaFoldDB" id="A0A238YBZ6"/>
<dbReference type="OrthoDB" id="9803687at2"/>
<evidence type="ECO:0000313" key="2">
    <source>
        <dbReference type="EMBL" id="SNR68492.1"/>
    </source>
</evidence>
<proteinExistence type="predicted"/>
<organism evidence="2 3">
    <name type="scientific">Desulfurobacterium atlanticum</name>
    <dbReference type="NCBI Taxonomy" id="240169"/>
    <lineage>
        <taxon>Bacteria</taxon>
        <taxon>Pseudomonadati</taxon>
        <taxon>Aquificota</taxon>
        <taxon>Aquificia</taxon>
        <taxon>Desulfurobacteriales</taxon>
        <taxon>Desulfurobacteriaceae</taxon>
        <taxon>Desulfurobacterium</taxon>
    </lineage>
</organism>
<dbReference type="RefSeq" id="WP_089322574.1">
    <property type="nucleotide sequence ID" value="NZ_FZOB01000003.1"/>
</dbReference>
<evidence type="ECO:0000313" key="3">
    <source>
        <dbReference type="Proteomes" id="UP000198405"/>
    </source>
</evidence>